<reference evidence="2" key="1">
    <citation type="submission" date="2017-12" db="EMBL/GenBank/DDBJ databases">
        <authorList>
            <person name="Diaz M."/>
        </authorList>
    </citation>
    <scope>NUCLEOTIDE SEQUENCE [LARGE SCALE GENOMIC DNA]</scope>
    <source>
        <strain evidence="2">FI11154</strain>
    </source>
</reference>
<evidence type="ECO:0000313" key="1">
    <source>
        <dbReference type="EMBL" id="SPL64764.1"/>
    </source>
</evidence>
<accession>A0A2P9HKV0</accession>
<organism evidence="1 2">
    <name type="scientific">Ochrobactrum soli</name>
    <dbReference type="NCBI Taxonomy" id="2448455"/>
    <lineage>
        <taxon>Bacteria</taxon>
        <taxon>Pseudomonadati</taxon>
        <taxon>Pseudomonadota</taxon>
        <taxon>Alphaproteobacteria</taxon>
        <taxon>Hyphomicrobiales</taxon>
        <taxon>Brucellaceae</taxon>
        <taxon>Brucella/Ochrobactrum group</taxon>
        <taxon>Ochrobactrum</taxon>
    </lineage>
</organism>
<proteinExistence type="predicted"/>
<evidence type="ECO:0000313" key="2">
    <source>
        <dbReference type="Proteomes" id="UP000246073"/>
    </source>
</evidence>
<name>A0A2P9HKV0_9HYPH</name>
<dbReference type="EMBL" id="OOFM01000005">
    <property type="protein sequence ID" value="SPL64764.1"/>
    <property type="molecule type" value="Genomic_DNA"/>
</dbReference>
<dbReference type="AlphaFoldDB" id="A0A2P9HKV0"/>
<protein>
    <submittedName>
        <fullName evidence="1">Uncharacterized protein</fullName>
    </submittedName>
</protein>
<dbReference type="Proteomes" id="UP000246073">
    <property type="component" value="Unassembled WGS sequence"/>
</dbReference>
<gene>
    <name evidence="1" type="ORF">OHAE_631</name>
</gene>
<sequence length="41" mass="4483">MSNPSSNGCKGQMTPGLYSYLIETASRLTSDAGRRFVILLF</sequence>